<protein>
    <recommendedName>
        <fullName evidence="3">RloB-like protein</fullName>
    </recommendedName>
</protein>
<evidence type="ECO:0000313" key="2">
    <source>
        <dbReference type="Proteomes" id="UP000642070"/>
    </source>
</evidence>
<accession>A0A917TCM9</accession>
<dbReference type="RefSeq" id="WP_190249342.1">
    <property type="nucleotide sequence ID" value="NZ_BMPI01000007.1"/>
</dbReference>
<proteinExistence type="predicted"/>
<evidence type="ECO:0008006" key="3">
    <source>
        <dbReference type="Google" id="ProtNLM"/>
    </source>
</evidence>
<reference evidence="1" key="2">
    <citation type="submission" date="2020-09" db="EMBL/GenBank/DDBJ databases">
        <authorList>
            <person name="Sun Q."/>
            <person name="Ohkuma M."/>
        </authorList>
    </citation>
    <scope>NUCLEOTIDE SEQUENCE</scope>
    <source>
        <strain evidence="1">JCM 19831</strain>
    </source>
</reference>
<name>A0A917TCM9_9ACTN</name>
<keyword evidence="2" id="KW-1185">Reference proteome</keyword>
<sequence>MARNRQPPTSLRRKVATRRPRKTVAIFCEGQRTEPEYLDALRREPDVRDAAAVDIRIEHIGGGAVPLTLVRMAVEARKRSIAEEGEIDEFWCVYDVEWPTHHPGLAQAADLAARNGINLAVSNPCFELWLALHFRDHGGFLDNAEARRLRRAHDGQADKGLDGAVYMPRRHDAARRAGALERFHEQNGSRCPDDNPSSGMHRLIAAVLPSAS</sequence>
<dbReference type="Pfam" id="PF13707">
    <property type="entry name" value="RloB"/>
    <property type="match status" value="1"/>
</dbReference>
<comment type="caution">
    <text evidence="1">The sequence shown here is derived from an EMBL/GenBank/DDBJ whole genome shotgun (WGS) entry which is preliminary data.</text>
</comment>
<gene>
    <name evidence="1" type="ORF">GCM10007977_018740</name>
</gene>
<evidence type="ECO:0000313" key="1">
    <source>
        <dbReference type="EMBL" id="GGM17757.1"/>
    </source>
</evidence>
<dbReference type="EMBL" id="BMPI01000007">
    <property type="protein sequence ID" value="GGM17757.1"/>
    <property type="molecule type" value="Genomic_DNA"/>
</dbReference>
<reference evidence="1" key="1">
    <citation type="journal article" date="2014" name="Int. J. Syst. Evol. Microbiol.">
        <title>Complete genome sequence of Corynebacterium casei LMG S-19264T (=DSM 44701T), isolated from a smear-ripened cheese.</title>
        <authorList>
            <consortium name="US DOE Joint Genome Institute (JGI-PGF)"/>
            <person name="Walter F."/>
            <person name="Albersmeier A."/>
            <person name="Kalinowski J."/>
            <person name="Ruckert C."/>
        </authorList>
    </citation>
    <scope>NUCLEOTIDE SEQUENCE</scope>
    <source>
        <strain evidence="1">JCM 19831</strain>
    </source>
</reference>
<dbReference type="InterPro" id="IPR025591">
    <property type="entry name" value="RloB"/>
</dbReference>
<organism evidence="1 2">
    <name type="scientific">Dactylosporangium sucinum</name>
    <dbReference type="NCBI Taxonomy" id="1424081"/>
    <lineage>
        <taxon>Bacteria</taxon>
        <taxon>Bacillati</taxon>
        <taxon>Actinomycetota</taxon>
        <taxon>Actinomycetes</taxon>
        <taxon>Micromonosporales</taxon>
        <taxon>Micromonosporaceae</taxon>
        <taxon>Dactylosporangium</taxon>
    </lineage>
</organism>
<dbReference type="Proteomes" id="UP000642070">
    <property type="component" value="Unassembled WGS sequence"/>
</dbReference>
<dbReference type="AlphaFoldDB" id="A0A917TCM9"/>